<dbReference type="InterPro" id="IPR029021">
    <property type="entry name" value="Prot-tyrosine_phosphatase-like"/>
</dbReference>
<keyword evidence="16" id="KW-1185">Reference proteome</keyword>
<evidence type="ECO:0000256" key="7">
    <source>
        <dbReference type="ARBA" id="ARBA00023180"/>
    </source>
</evidence>
<dbReference type="InterPro" id="IPR033522">
    <property type="entry name" value="IA-2/IA-2_beta"/>
</dbReference>
<evidence type="ECO:0008006" key="17">
    <source>
        <dbReference type="Google" id="ProtNLM"/>
    </source>
</evidence>
<name>A0AAZ3REI0_ONCTS</name>
<feature type="region of interest" description="Disordered" evidence="10">
    <location>
        <begin position="149"/>
        <end position="168"/>
    </location>
</feature>
<feature type="region of interest" description="Disordered" evidence="10">
    <location>
        <begin position="261"/>
        <end position="281"/>
    </location>
</feature>
<feature type="region of interest" description="Disordered" evidence="10">
    <location>
        <begin position="347"/>
        <end position="443"/>
    </location>
</feature>
<dbReference type="InterPro" id="IPR000387">
    <property type="entry name" value="Tyr_Pase_dom"/>
</dbReference>
<keyword evidence="6 11" id="KW-0472">Membrane</keyword>
<dbReference type="GeneTree" id="ENSGT00940000154095"/>
<evidence type="ECO:0000256" key="8">
    <source>
        <dbReference type="ARBA" id="ARBA00023329"/>
    </source>
</evidence>
<evidence type="ECO:0000256" key="3">
    <source>
        <dbReference type="ARBA" id="ARBA00022692"/>
    </source>
</evidence>
<dbReference type="GO" id="GO:0004725">
    <property type="term" value="F:protein tyrosine phosphatase activity"/>
    <property type="evidence" value="ECO:0007669"/>
    <property type="project" value="InterPro"/>
</dbReference>
<comment type="similarity">
    <text evidence="9">Belongs to the protein-tyrosine phosphatase family. Receptor class 8 subfamily.</text>
</comment>
<evidence type="ECO:0000256" key="2">
    <source>
        <dbReference type="ARBA" id="ARBA00004398"/>
    </source>
</evidence>
<keyword evidence="3 11" id="KW-0812">Transmembrane</keyword>
<evidence type="ECO:0000313" key="15">
    <source>
        <dbReference type="Ensembl" id="ENSOTSP00005139388.1"/>
    </source>
</evidence>
<evidence type="ECO:0000256" key="12">
    <source>
        <dbReference type="SAM" id="SignalP"/>
    </source>
</evidence>
<evidence type="ECO:0000256" key="4">
    <source>
        <dbReference type="ARBA" id="ARBA00022729"/>
    </source>
</evidence>
<sequence>MDSPCSIIFAVLALCLSLPTTSADSKFGCLFEDELCTPYEFCANDRVFGRCLELPSADLYTYDVSASALQHLRSLLQKLSHRGLTWQDATTQQVISRELSKIRKVPIRRPEPPSASLTLYGGARKLKTGKGELGIQKYLQELGLLPQSVGTARQGPQRENFQPKKGKSTFYSLQSAEPPQGGKVFTKGAVGSWRPPVETAYSSQEPGSARGSAKGLTAQLERYLAGAAHTQSRPLQGAVVGSVVGPKGKLHYVSYVSPVRSGDQVEPQTRLGGSGSKPPRPNIDRLLFKAASNHQVPKEQLSTVDERFIQNVVNQLGRQRVNMDGLMGKDLNQLADIISEALHVVDGEGPGARAKPRVMAPIRDRQMKREPLPSKDQDEEDQDDMLGQDASDEPDAQMEVDGAGAAGGPSIEGQRTVGLENVRSRTTQGEDRSPDQPMDVQASESMVDSEVERWIHGTKAPPPLEAETDLLADKPQKKNLLAEPQKQDMRLQEEEEVVHMGVKAYSKAHRGKNHLGDFGYIITDTLAFPLLLLYFRVLGPAVTFRVGSNPHNVSTADLANVAGHLIIPFSLSLSSQKGSLRQIPVVKESHLESGQFMVLTIISMVLIMGALAVSGWLFCLRHRSHLQLKEKLASLGTDTSADATATYQELCRQRMAVRTSERPERAECPEPLRRLSRLNSSSSQFSDGGPIASPSARSSTSSWCEEPVPSNMDISTGHMILSYMEDHLKNKNRLEREWEAMCGYLAEPGDCDVGQGQHNTKRNRSDTVVVYDHSRITLKAENNHGNSDYINASPIMDHDPRNPMYIASQGPLPSTVADFWQMVWESGCVVIVMLTPLSENGVKQCQQYWPDEGSNVYHVYEVNLVSEHIWCEDFLVRSFYLKNLQTNETRTVTQFHFLSWVDHSIPDSARTLLDFRRKVNKCYRGRSCPIIVHCSDGAGRSGTYILIDMVLNRMAKGAKEIDIAATLEHLRDQRAGMVQTKEQFELALTAVAEEVNAILKALPQ</sequence>
<feature type="transmembrane region" description="Helical" evidence="11">
    <location>
        <begin position="596"/>
        <end position="619"/>
    </location>
</feature>
<proteinExistence type="inferred from homology"/>
<feature type="compositionally biased region" description="Basic and acidic residues" evidence="10">
    <location>
        <begin position="362"/>
        <end position="376"/>
    </location>
</feature>
<keyword evidence="7" id="KW-0325">Glycoprotein</keyword>
<dbReference type="Pfam" id="PF14948">
    <property type="entry name" value="RESP18"/>
    <property type="match status" value="1"/>
</dbReference>
<dbReference type="InterPro" id="IPR000242">
    <property type="entry name" value="PTP_cat"/>
</dbReference>
<dbReference type="Gene3D" id="3.30.70.2470">
    <property type="entry name" value="Protein-tyrosine phosphatase receptor IA-2 ectodomain"/>
    <property type="match status" value="1"/>
</dbReference>
<feature type="chain" id="PRO_5044260702" description="Receptor-type tyrosine-protein phosphatase N2" evidence="12">
    <location>
        <begin position="24"/>
        <end position="1004"/>
    </location>
</feature>
<dbReference type="GO" id="GO:0045202">
    <property type="term" value="C:synapse"/>
    <property type="evidence" value="ECO:0007669"/>
    <property type="project" value="TreeGrafter"/>
</dbReference>
<evidence type="ECO:0000256" key="10">
    <source>
        <dbReference type="SAM" id="MobiDB-lite"/>
    </source>
</evidence>
<dbReference type="PROSITE" id="PS50056">
    <property type="entry name" value="TYR_PHOSPHATASE_2"/>
    <property type="match status" value="1"/>
</dbReference>
<evidence type="ECO:0000256" key="11">
    <source>
        <dbReference type="SAM" id="Phobius"/>
    </source>
</evidence>
<dbReference type="SMART" id="SM01305">
    <property type="entry name" value="RESP18"/>
    <property type="match status" value="1"/>
</dbReference>
<feature type="signal peptide" evidence="12">
    <location>
        <begin position="1"/>
        <end position="23"/>
    </location>
</feature>
<dbReference type="FunFam" id="3.90.190.10:FF:000017">
    <property type="entry name" value="receptor-type tyrosine-protein phosphatase-like N isoform X2"/>
    <property type="match status" value="1"/>
</dbReference>
<accession>A0AAZ3REI0</accession>
<dbReference type="PROSITE" id="PS00383">
    <property type="entry name" value="TYR_PHOSPHATASE_1"/>
    <property type="match status" value="1"/>
</dbReference>
<dbReference type="SMART" id="SM00194">
    <property type="entry name" value="PTPc"/>
    <property type="match status" value="1"/>
</dbReference>
<protein>
    <recommendedName>
        <fullName evidence="17">Receptor-type tyrosine-protein phosphatase N2</fullName>
    </recommendedName>
</protein>
<organism evidence="15 16">
    <name type="scientific">Oncorhynchus tshawytscha</name>
    <name type="common">Chinook salmon</name>
    <name type="synonym">Salmo tshawytscha</name>
    <dbReference type="NCBI Taxonomy" id="74940"/>
    <lineage>
        <taxon>Eukaryota</taxon>
        <taxon>Metazoa</taxon>
        <taxon>Chordata</taxon>
        <taxon>Craniata</taxon>
        <taxon>Vertebrata</taxon>
        <taxon>Euteleostomi</taxon>
        <taxon>Actinopterygii</taxon>
        <taxon>Neopterygii</taxon>
        <taxon>Teleostei</taxon>
        <taxon>Protacanthopterygii</taxon>
        <taxon>Salmoniformes</taxon>
        <taxon>Salmonidae</taxon>
        <taxon>Salmoninae</taxon>
        <taxon>Oncorhynchus</taxon>
    </lineage>
</organism>
<feature type="compositionally biased region" description="Low complexity" evidence="10">
    <location>
        <begin position="693"/>
        <end position="702"/>
    </location>
</feature>
<dbReference type="GO" id="GO:0051046">
    <property type="term" value="P:regulation of secretion"/>
    <property type="evidence" value="ECO:0007669"/>
    <property type="project" value="TreeGrafter"/>
</dbReference>
<dbReference type="PROSITE" id="PS50055">
    <property type="entry name" value="TYR_PHOSPHATASE_PTP"/>
    <property type="match status" value="1"/>
</dbReference>
<dbReference type="InterPro" id="IPR016130">
    <property type="entry name" value="Tyr_Pase_AS"/>
</dbReference>
<evidence type="ECO:0000256" key="9">
    <source>
        <dbReference type="ARBA" id="ARBA00025723"/>
    </source>
</evidence>
<dbReference type="Gene3D" id="3.90.190.10">
    <property type="entry name" value="Protein tyrosine phosphatase superfamily"/>
    <property type="match status" value="1"/>
</dbReference>
<dbReference type="PANTHER" id="PTHR46106:SF5">
    <property type="entry name" value="RECEPTOR-TYPE TYROSINE-PROTEIN PHOSPHATASE N2"/>
    <property type="match status" value="1"/>
</dbReference>
<evidence type="ECO:0000256" key="6">
    <source>
        <dbReference type="ARBA" id="ARBA00023136"/>
    </source>
</evidence>
<reference evidence="16" key="1">
    <citation type="journal article" date="2018" name="PLoS ONE">
        <title>Chinook salmon (Oncorhynchus tshawytscha) genome and transcriptome.</title>
        <authorList>
            <person name="Christensen K.A."/>
            <person name="Leong J.S."/>
            <person name="Sakhrani D."/>
            <person name="Biagi C.A."/>
            <person name="Minkley D.R."/>
            <person name="Withler R.E."/>
            <person name="Rondeau E.B."/>
            <person name="Koop B.F."/>
            <person name="Devlin R.H."/>
        </authorList>
    </citation>
    <scope>NUCLEOTIDE SEQUENCE [LARGE SCALE GENOMIC DNA]</scope>
</reference>
<dbReference type="Proteomes" id="UP000694402">
    <property type="component" value="Unassembled WGS sequence"/>
</dbReference>
<dbReference type="GO" id="GO:0030659">
    <property type="term" value="C:cytoplasmic vesicle membrane"/>
    <property type="evidence" value="ECO:0007669"/>
    <property type="project" value="UniProtKB-SubCell"/>
</dbReference>
<reference evidence="15" key="3">
    <citation type="submission" date="2025-09" db="UniProtKB">
        <authorList>
            <consortium name="Ensembl"/>
        </authorList>
    </citation>
    <scope>IDENTIFICATION</scope>
</reference>
<evidence type="ECO:0000256" key="1">
    <source>
        <dbReference type="ARBA" id="ARBA00004358"/>
    </source>
</evidence>
<dbReference type="InterPro" id="IPR029403">
    <property type="entry name" value="RESP18_dom"/>
</dbReference>
<keyword evidence="5 11" id="KW-1133">Transmembrane helix</keyword>
<dbReference type="AlphaFoldDB" id="A0AAZ3REI0"/>
<evidence type="ECO:0000256" key="5">
    <source>
        <dbReference type="ARBA" id="ARBA00022989"/>
    </source>
</evidence>
<dbReference type="Pfam" id="PF00102">
    <property type="entry name" value="Y_phosphatase"/>
    <property type="match status" value="1"/>
</dbReference>
<feature type="compositionally biased region" description="Acidic residues" evidence="10">
    <location>
        <begin position="377"/>
        <end position="398"/>
    </location>
</feature>
<feature type="domain" description="Tyrosine specific protein phosphatases" evidence="14">
    <location>
        <begin position="913"/>
        <end position="985"/>
    </location>
</feature>
<comment type="subcellular location">
    <subcellularLocation>
        <location evidence="1">Cytoplasmic vesicle membrane</location>
        <topology evidence="1">Single-pass type I membrane protein</topology>
    </subcellularLocation>
    <subcellularLocation>
        <location evidence="2">Cytoplasmic vesicle</location>
        <location evidence="2">Secretory vesicle</location>
    </subcellularLocation>
</comment>
<feature type="region of interest" description="Disordered" evidence="10">
    <location>
        <begin position="678"/>
        <end position="708"/>
    </location>
</feature>
<dbReference type="PANTHER" id="PTHR46106">
    <property type="entry name" value="IA-2 PROTEIN TYROSINE PHOSPHATASE, ISOFORM C"/>
    <property type="match status" value="1"/>
</dbReference>
<dbReference type="SMART" id="SM00404">
    <property type="entry name" value="PTPc_motif"/>
    <property type="match status" value="1"/>
</dbReference>
<feature type="domain" description="Tyrosine-protein phosphatase" evidence="13">
    <location>
        <begin position="734"/>
        <end position="994"/>
    </location>
</feature>
<dbReference type="GO" id="GO:0030141">
    <property type="term" value="C:secretory granule"/>
    <property type="evidence" value="ECO:0007669"/>
    <property type="project" value="InterPro"/>
</dbReference>
<dbReference type="PRINTS" id="PR00700">
    <property type="entry name" value="PRTYPHPHTASE"/>
</dbReference>
<keyword evidence="8" id="KW-0968">Cytoplasmic vesicle</keyword>
<reference evidence="15" key="2">
    <citation type="submission" date="2025-08" db="UniProtKB">
        <authorList>
            <consortium name="Ensembl"/>
        </authorList>
    </citation>
    <scope>IDENTIFICATION</scope>
</reference>
<keyword evidence="4 12" id="KW-0732">Signal</keyword>
<dbReference type="GO" id="GO:0035773">
    <property type="term" value="P:insulin secretion involved in cellular response to glucose stimulus"/>
    <property type="evidence" value="ECO:0007669"/>
    <property type="project" value="TreeGrafter"/>
</dbReference>
<evidence type="ECO:0000313" key="16">
    <source>
        <dbReference type="Proteomes" id="UP000694402"/>
    </source>
</evidence>
<dbReference type="InterPro" id="IPR003595">
    <property type="entry name" value="Tyr_Pase_cat"/>
</dbReference>
<evidence type="ECO:0000259" key="13">
    <source>
        <dbReference type="PROSITE" id="PS50055"/>
    </source>
</evidence>
<gene>
    <name evidence="15" type="primary">LOC112215143</name>
</gene>
<dbReference type="SUPFAM" id="SSF52799">
    <property type="entry name" value="(Phosphotyrosine protein) phosphatases II"/>
    <property type="match status" value="1"/>
</dbReference>
<evidence type="ECO:0000259" key="14">
    <source>
        <dbReference type="PROSITE" id="PS50056"/>
    </source>
</evidence>
<dbReference type="GO" id="GO:0030133">
    <property type="term" value="C:transport vesicle"/>
    <property type="evidence" value="ECO:0007669"/>
    <property type="project" value="UniProtKB-SubCell"/>
</dbReference>
<dbReference type="InterPro" id="IPR038112">
    <property type="entry name" value="Receptor_IA-2_ectodomain_sf"/>
</dbReference>
<dbReference type="Ensembl" id="ENSOTST00005104612.2">
    <property type="protein sequence ID" value="ENSOTSP00005139388.1"/>
    <property type="gene ID" value="ENSOTSG00005044624.2"/>
</dbReference>